<evidence type="ECO:0000256" key="3">
    <source>
        <dbReference type="PROSITE-ProRule" id="PRU00169"/>
    </source>
</evidence>
<dbReference type="CDD" id="cd06170">
    <property type="entry name" value="LuxR_C_like"/>
    <property type="match status" value="1"/>
</dbReference>
<feature type="modified residue" description="4-aspartylphosphate" evidence="3">
    <location>
        <position position="60"/>
    </location>
</feature>
<organism evidence="6 7">
    <name type="scientific">Aquincola tertiaricarbonis</name>
    <dbReference type="NCBI Taxonomy" id="391953"/>
    <lineage>
        <taxon>Bacteria</taxon>
        <taxon>Pseudomonadati</taxon>
        <taxon>Pseudomonadota</taxon>
        <taxon>Betaproteobacteria</taxon>
        <taxon>Burkholderiales</taxon>
        <taxon>Sphaerotilaceae</taxon>
        <taxon>Aquincola</taxon>
    </lineage>
</organism>
<dbReference type="SMART" id="SM00421">
    <property type="entry name" value="HTH_LUXR"/>
    <property type="match status" value="1"/>
</dbReference>
<dbReference type="InterPro" id="IPR058245">
    <property type="entry name" value="NreC/VraR/RcsB-like_REC"/>
</dbReference>
<dbReference type="InterPro" id="IPR001789">
    <property type="entry name" value="Sig_transdc_resp-reg_receiver"/>
</dbReference>
<feature type="domain" description="HTH luxR-type" evidence="4">
    <location>
        <begin position="141"/>
        <end position="206"/>
    </location>
</feature>
<dbReference type="PROSITE" id="PS50110">
    <property type="entry name" value="RESPONSE_REGULATORY"/>
    <property type="match status" value="1"/>
</dbReference>
<dbReference type="PRINTS" id="PR00038">
    <property type="entry name" value="HTHLUXR"/>
</dbReference>
<dbReference type="InterPro" id="IPR000792">
    <property type="entry name" value="Tscrpt_reg_LuxR_C"/>
</dbReference>
<dbReference type="RefSeq" id="WP_250195328.1">
    <property type="nucleotide sequence ID" value="NZ_CP097635.1"/>
</dbReference>
<dbReference type="PANTHER" id="PTHR45566:SF2">
    <property type="entry name" value="NARL SUBFAMILY"/>
    <property type="match status" value="1"/>
</dbReference>
<dbReference type="Pfam" id="PF00196">
    <property type="entry name" value="GerE"/>
    <property type="match status" value="1"/>
</dbReference>
<sequence>MNTAVPTIRVLTVDDHPLLREGIGAVVGRQADMAIVGEAANGIEAVQQWRLLQPDVILMDLQMPDMDGMQALASIRAECPQARVIVLTTYKGDALAWRALKAGAVGYLLKSSLRTDLLQAIRAVHAGGRWVPADVAIELAGHTAEEPLTEREIEVLQRIAVGHSNREVGDQLSVSEDTIKARMKSILAKLQARDRTHAVSIALKRGIIRV</sequence>
<dbReference type="InterPro" id="IPR011006">
    <property type="entry name" value="CheY-like_superfamily"/>
</dbReference>
<protein>
    <submittedName>
        <fullName evidence="6">Response regulator transcription factor</fullName>
    </submittedName>
</protein>
<dbReference type="SUPFAM" id="SSF52172">
    <property type="entry name" value="CheY-like"/>
    <property type="match status" value="1"/>
</dbReference>
<dbReference type="SUPFAM" id="SSF46894">
    <property type="entry name" value="C-terminal effector domain of the bipartite response regulators"/>
    <property type="match status" value="1"/>
</dbReference>
<evidence type="ECO:0000313" key="6">
    <source>
        <dbReference type="EMBL" id="URI07063.1"/>
    </source>
</evidence>
<reference evidence="6" key="1">
    <citation type="submission" date="2022-05" db="EMBL/GenBank/DDBJ databases">
        <title>An RpoN-dependent PEP-CTERM gene is involved in floc formation of an Aquincola tertiaricarbonis strain.</title>
        <authorList>
            <person name="Qiu D."/>
            <person name="Xia M."/>
        </authorList>
    </citation>
    <scope>NUCLEOTIDE SEQUENCE</scope>
    <source>
        <strain evidence="6">RN12</strain>
    </source>
</reference>
<keyword evidence="2" id="KW-0238">DNA-binding</keyword>
<keyword evidence="1 3" id="KW-0597">Phosphoprotein</keyword>
<dbReference type="Gene3D" id="3.40.50.2300">
    <property type="match status" value="1"/>
</dbReference>
<keyword evidence="7" id="KW-1185">Reference proteome</keyword>
<dbReference type="CDD" id="cd17535">
    <property type="entry name" value="REC_NarL-like"/>
    <property type="match status" value="1"/>
</dbReference>
<dbReference type="InterPro" id="IPR016032">
    <property type="entry name" value="Sig_transdc_resp-reg_C-effctor"/>
</dbReference>
<dbReference type="EMBL" id="CP097635">
    <property type="protein sequence ID" value="URI07063.1"/>
    <property type="molecule type" value="Genomic_DNA"/>
</dbReference>
<proteinExistence type="predicted"/>
<feature type="domain" description="Response regulatory" evidence="5">
    <location>
        <begin position="9"/>
        <end position="125"/>
    </location>
</feature>
<dbReference type="SMART" id="SM00448">
    <property type="entry name" value="REC"/>
    <property type="match status" value="1"/>
</dbReference>
<evidence type="ECO:0000256" key="2">
    <source>
        <dbReference type="ARBA" id="ARBA00023125"/>
    </source>
</evidence>
<dbReference type="PANTHER" id="PTHR45566">
    <property type="entry name" value="HTH-TYPE TRANSCRIPTIONAL REGULATOR YHJB-RELATED"/>
    <property type="match status" value="1"/>
</dbReference>
<evidence type="ECO:0000259" key="5">
    <source>
        <dbReference type="PROSITE" id="PS50110"/>
    </source>
</evidence>
<dbReference type="Pfam" id="PF00072">
    <property type="entry name" value="Response_reg"/>
    <property type="match status" value="1"/>
</dbReference>
<dbReference type="InterPro" id="IPR051015">
    <property type="entry name" value="EvgA-like"/>
</dbReference>
<gene>
    <name evidence="6" type="ORF">MW290_00095</name>
</gene>
<dbReference type="PROSITE" id="PS00622">
    <property type="entry name" value="HTH_LUXR_1"/>
    <property type="match status" value="1"/>
</dbReference>
<dbReference type="Proteomes" id="UP001056201">
    <property type="component" value="Chromosome 1"/>
</dbReference>
<accession>A0ABY4S288</accession>
<evidence type="ECO:0000256" key="1">
    <source>
        <dbReference type="ARBA" id="ARBA00022553"/>
    </source>
</evidence>
<dbReference type="PROSITE" id="PS50043">
    <property type="entry name" value="HTH_LUXR_2"/>
    <property type="match status" value="1"/>
</dbReference>
<name>A0ABY4S288_AQUTE</name>
<evidence type="ECO:0000259" key="4">
    <source>
        <dbReference type="PROSITE" id="PS50043"/>
    </source>
</evidence>
<evidence type="ECO:0000313" key="7">
    <source>
        <dbReference type="Proteomes" id="UP001056201"/>
    </source>
</evidence>